<organism evidence="3 4">
    <name type="scientific">Aeromonas lusitana</name>
    <dbReference type="NCBI Taxonomy" id="931529"/>
    <lineage>
        <taxon>Bacteria</taxon>
        <taxon>Pseudomonadati</taxon>
        <taxon>Pseudomonadota</taxon>
        <taxon>Gammaproteobacteria</taxon>
        <taxon>Aeromonadales</taxon>
        <taxon>Aeromonadaceae</taxon>
        <taxon>Aeromonas</taxon>
    </lineage>
</organism>
<feature type="region of interest" description="Disordered" evidence="2">
    <location>
        <begin position="32"/>
        <end position="98"/>
    </location>
</feature>
<accession>A0A2M8HB75</accession>
<protein>
    <submittedName>
        <fullName evidence="3">Uncharacterized protein</fullName>
    </submittedName>
</protein>
<feature type="compositionally biased region" description="Low complexity" evidence="2">
    <location>
        <begin position="34"/>
        <end position="51"/>
    </location>
</feature>
<feature type="compositionally biased region" description="Polar residues" evidence="2">
    <location>
        <begin position="59"/>
        <end position="68"/>
    </location>
</feature>
<reference evidence="3 4" key="1">
    <citation type="submission" date="2017-11" db="EMBL/GenBank/DDBJ databases">
        <title>Draft genome sequence of environmental isolate Aeromonas lusitania sp. nov. MDC 2473.</title>
        <authorList>
            <person name="Colston S.M."/>
            <person name="Navarro A."/>
            <person name="Martinez-Murcia A.J."/>
            <person name="Graf J."/>
        </authorList>
    </citation>
    <scope>NUCLEOTIDE SEQUENCE [LARGE SCALE GENOMIC DNA]</scope>
    <source>
        <strain evidence="3 4">MDC 2473</strain>
    </source>
</reference>
<proteinExistence type="predicted"/>
<comment type="caution">
    <text evidence="3">The sequence shown here is derived from an EMBL/GenBank/DDBJ whole genome shotgun (WGS) entry which is preliminary data.</text>
</comment>
<dbReference type="RefSeq" id="WP_100859380.1">
    <property type="nucleotide sequence ID" value="NZ_PGCP01000010.1"/>
</dbReference>
<evidence type="ECO:0000313" key="3">
    <source>
        <dbReference type="EMBL" id="PJC93827.1"/>
    </source>
</evidence>
<keyword evidence="1" id="KW-0175">Coiled coil</keyword>
<dbReference type="Proteomes" id="UP000232060">
    <property type="component" value="Unassembled WGS sequence"/>
</dbReference>
<dbReference type="EMBL" id="PGCP01000010">
    <property type="protein sequence ID" value="PJC93827.1"/>
    <property type="molecule type" value="Genomic_DNA"/>
</dbReference>
<keyword evidence="4" id="KW-1185">Reference proteome</keyword>
<name>A0A2M8HB75_9GAMM</name>
<feature type="coiled-coil region" evidence="1">
    <location>
        <begin position="208"/>
        <end position="235"/>
    </location>
</feature>
<dbReference type="OrthoDB" id="5593977at2"/>
<sequence length="264" mass="29689">MRRRYWVLALAIVPLVLLNLIWQDEPVASTRTEASQGSASPQQAMSAPSKPISADAPSSVATSSQTPAQAPAPSWRALPQEAEERLASEIQESDQPLDERLENLRTVEGQWPSEGESLTLLQGRYAEALEQLASESEQLTLTERLAALTQLQDAWATQYPDLAAELFNPDARLLQARQLWGDEELETLARHFLPAERAEASLGFAKARQQQLDQRGRYQQQLAELEQQLVASQGDMDSVRWQQHREEVLGQFRRDFFAQEQTSP</sequence>
<evidence type="ECO:0000256" key="1">
    <source>
        <dbReference type="SAM" id="Coils"/>
    </source>
</evidence>
<evidence type="ECO:0000256" key="2">
    <source>
        <dbReference type="SAM" id="MobiDB-lite"/>
    </source>
</evidence>
<evidence type="ECO:0000313" key="4">
    <source>
        <dbReference type="Proteomes" id="UP000232060"/>
    </source>
</evidence>
<dbReference type="AlphaFoldDB" id="A0A2M8HB75"/>
<gene>
    <name evidence="3" type="ORF">CUC44_07690</name>
</gene>